<dbReference type="EMBL" id="JABAHT010000741">
    <property type="protein sequence ID" value="KAF4652280.1"/>
    <property type="molecule type" value="Genomic_DNA"/>
</dbReference>
<evidence type="ECO:0000313" key="2">
    <source>
        <dbReference type="EMBL" id="KAF4652280.1"/>
    </source>
</evidence>
<dbReference type="OrthoDB" id="10529859at2759"/>
<feature type="compositionally biased region" description="Basic residues" evidence="1">
    <location>
        <begin position="125"/>
        <end position="150"/>
    </location>
</feature>
<evidence type="ECO:0000313" key="3">
    <source>
        <dbReference type="Proteomes" id="UP000570595"/>
    </source>
</evidence>
<proteinExistence type="predicted"/>
<comment type="caution">
    <text evidence="2">The sequence shown here is derived from an EMBL/GenBank/DDBJ whole genome shotgun (WGS) entry which is preliminary data.</text>
</comment>
<gene>
    <name evidence="2" type="ORF">FOZ61_009807</name>
</gene>
<feature type="non-terminal residue" evidence="2">
    <location>
        <position position="150"/>
    </location>
</feature>
<sequence length="150" mass="16972">KYTDKLDGGATNLGDVVFSANNSAAKRFCSGGCETLDEARRLRNKYCLVIYRTTADWRSSPPDGPWCTCRIWAKRLICPHRQSEIGASLVWHLGDLLNGGRHKDELPARECQVAYDMASGSDHGHPKKTLNQLKRRHQRPNSKVKLKLKR</sequence>
<accession>A0A7J6KYR2</accession>
<evidence type="ECO:0000256" key="1">
    <source>
        <dbReference type="SAM" id="MobiDB-lite"/>
    </source>
</evidence>
<feature type="region of interest" description="Disordered" evidence="1">
    <location>
        <begin position="117"/>
        <end position="150"/>
    </location>
</feature>
<dbReference type="AlphaFoldDB" id="A0A7J6KYR2"/>
<protein>
    <recommendedName>
        <fullName evidence="4">SWIM-type domain-containing protein</fullName>
    </recommendedName>
</protein>
<name>A0A7J6KYR2_PEROL</name>
<organism evidence="2 3">
    <name type="scientific">Perkinsus olseni</name>
    <name type="common">Perkinsus atlanticus</name>
    <dbReference type="NCBI Taxonomy" id="32597"/>
    <lineage>
        <taxon>Eukaryota</taxon>
        <taxon>Sar</taxon>
        <taxon>Alveolata</taxon>
        <taxon>Perkinsozoa</taxon>
        <taxon>Perkinsea</taxon>
        <taxon>Perkinsida</taxon>
        <taxon>Perkinsidae</taxon>
        <taxon>Perkinsus</taxon>
    </lineage>
</organism>
<evidence type="ECO:0008006" key="4">
    <source>
        <dbReference type="Google" id="ProtNLM"/>
    </source>
</evidence>
<dbReference type="Proteomes" id="UP000570595">
    <property type="component" value="Unassembled WGS sequence"/>
</dbReference>
<reference evidence="2 3" key="1">
    <citation type="submission" date="2020-04" db="EMBL/GenBank/DDBJ databases">
        <title>Perkinsus olseni comparative genomics.</title>
        <authorList>
            <person name="Bogema D.R."/>
        </authorList>
    </citation>
    <scope>NUCLEOTIDE SEQUENCE [LARGE SCALE GENOMIC DNA]</scope>
    <source>
        <strain evidence="2">ATCC PRA-179</strain>
    </source>
</reference>